<feature type="transmembrane region" description="Helical" evidence="1">
    <location>
        <begin position="183"/>
        <end position="202"/>
    </location>
</feature>
<name>A0A4R3M8F1_9BURK</name>
<keyword evidence="1" id="KW-0472">Membrane</keyword>
<feature type="transmembrane region" description="Helical" evidence="1">
    <location>
        <begin position="214"/>
        <end position="239"/>
    </location>
</feature>
<dbReference type="RefSeq" id="WP_132581671.1">
    <property type="nucleotide sequence ID" value="NZ_SMAJ01000005.1"/>
</dbReference>
<feature type="transmembrane region" description="Helical" evidence="1">
    <location>
        <begin position="355"/>
        <end position="372"/>
    </location>
</feature>
<feature type="transmembrane region" description="Helical" evidence="1">
    <location>
        <begin position="21"/>
        <end position="40"/>
    </location>
</feature>
<accession>A0A4R3M8F1</accession>
<feature type="transmembrane region" description="Helical" evidence="1">
    <location>
        <begin position="427"/>
        <end position="445"/>
    </location>
</feature>
<dbReference type="EMBL" id="SMAJ01000005">
    <property type="protein sequence ID" value="TCT08569.1"/>
    <property type="molecule type" value="Genomic_DNA"/>
</dbReference>
<keyword evidence="1" id="KW-0812">Transmembrane</keyword>
<dbReference type="GO" id="GO:0016740">
    <property type="term" value="F:transferase activity"/>
    <property type="evidence" value="ECO:0007669"/>
    <property type="project" value="UniProtKB-KW"/>
</dbReference>
<keyword evidence="3" id="KW-1185">Reference proteome</keyword>
<feature type="transmembrane region" description="Helical" evidence="1">
    <location>
        <begin position="457"/>
        <end position="480"/>
    </location>
</feature>
<feature type="transmembrane region" description="Helical" evidence="1">
    <location>
        <begin position="251"/>
        <end position="268"/>
    </location>
</feature>
<organism evidence="2 3">
    <name type="scientific">Paralcaligenes ureilyticus</name>
    <dbReference type="NCBI Taxonomy" id="627131"/>
    <lineage>
        <taxon>Bacteria</taxon>
        <taxon>Pseudomonadati</taxon>
        <taxon>Pseudomonadota</taxon>
        <taxon>Betaproteobacteria</taxon>
        <taxon>Burkholderiales</taxon>
        <taxon>Alcaligenaceae</taxon>
        <taxon>Paralcaligenes</taxon>
    </lineage>
</organism>
<feature type="transmembrane region" description="Helical" evidence="1">
    <location>
        <begin position="304"/>
        <end position="322"/>
    </location>
</feature>
<dbReference type="AlphaFoldDB" id="A0A4R3M8F1"/>
<feature type="transmembrane region" description="Helical" evidence="1">
    <location>
        <begin position="117"/>
        <end position="136"/>
    </location>
</feature>
<comment type="caution">
    <text evidence="2">The sequence shown here is derived from an EMBL/GenBank/DDBJ whole genome shotgun (WGS) entry which is preliminary data.</text>
</comment>
<evidence type="ECO:0000256" key="1">
    <source>
        <dbReference type="SAM" id="Phobius"/>
    </source>
</evidence>
<protein>
    <submittedName>
        <fullName evidence="2">4-amino-4-deoxy-L-arabinose transferase-like glycosyltransferase</fullName>
    </submittedName>
</protein>
<dbReference type="Proteomes" id="UP000295525">
    <property type="component" value="Unassembled WGS sequence"/>
</dbReference>
<feature type="transmembrane region" description="Helical" evidence="1">
    <location>
        <begin position="156"/>
        <end position="176"/>
    </location>
</feature>
<reference evidence="2 3" key="1">
    <citation type="submission" date="2019-03" db="EMBL/GenBank/DDBJ databases">
        <title>Genomic Encyclopedia of Type Strains, Phase IV (KMG-IV): sequencing the most valuable type-strain genomes for metagenomic binning, comparative biology and taxonomic classification.</title>
        <authorList>
            <person name="Goeker M."/>
        </authorList>
    </citation>
    <scope>NUCLEOTIDE SEQUENCE [LARGE SCALE GENOMIC DNA]</scope>
    <source>
        <strain evidence="2 3">DSM 24591</strain>
    </source>
</reference>
<sequence length="589" mass="65732">MSPNDTRSTPARLTAPATTKLPRVLLLVLGVVYIFSGLFFRDPWKTDDVVGLATMLTALHGPAHAWLLPQVGVLAHAQDGPLPTWVGAFSIWLFGPLFEHFTSSLNASIIASRLPNLLWFALVTSSVWYGTYLLGRRPEPQPLALPFGGEPTVRDYGRMIADAALLLIIATAGILLRMHETSEVPAIIAFQALAFYAVARMLDRPLSGAVTLGVALAGAFLTRGWIGALPIMLAIPFIFMPRSALWHGKQWLIITAVVAISLVALWWIPAHQIGAYWMQNWWLWNINSFSWPRYETAISILRDLPWFLWPTWPFAILAIWRWRSWLASPHIWIPLMFAFWPLAFMFFLTDVFEPEYSLMAVPVAILAAFSLPTLRRGVVNSLDWFAVMCFSLTAATVWLGWIAMQTGWPTQIAHNIARQTTGYEPHVAPAAVLIALAATAAWLGLVRWRLHSKPLALWRGTVLSACGLVTTWVLLATLWMPAIDYVRSYRDVSAQLSTALQTYKRPHECVRALGVGSGQRASFLAFNNINFSYDSHCTLILQQTSPQSLENGRAAYSGAAESGAAQVLWQGKRGPDRREIFRLLRIVKP</sequence>
<evidence type="ECO:0000313" key="3">
    <source>
        <dbReference type="Proteomes" id="UP000295525"/>
    </source>
</evidence>
<gene>
    <name evidence="2" type="ORF">EDC26_105120</name>
</gene>
<keyword evidence="1" id="KW-1133">Transmembrane helix</keyword>
<feature type="transmembrane region" description="Helical" evidence="1">
    <location>
        <begin position="384"/>
        <end position="404"/>
    </location>
</feature>
<dbReference type="OrthoDB" id="8556356at2"/>
<feature type="transmembrane region" description="Helical" evidence="1">
    <location>
        <begin position="85"/>
        <end position="105"/>
    </location>
</feature>
<proteinExistence type="predicted"/>
<feature type="transmembrane region" description="Helical" evidence="1">
    <location>
        <begin position="331"/>
        <end position="349"/>
    </location>
</feature>
<evidence type="ECO:0000313" key="2">
    <source>
        <dbReference type="EMBL" id="TCT08569.1"/>
    </source>
</evidence>
<keyword evidence="2" id="KW-0808">Transferase</keyword>